<organism evidence="3 4">
    <name type="scientific">Cyanidiococcus yangmingshanensis</name>
    <dbReference type="NCBI Taxonomy" id="2690220"/>
    <lineage>
        <taxon>Eukaryota</taxon>
        <taxon>Rhodophyta</taxon>
        <taxon>Bangiophyceae</taxon>
        <taxon>Cyanidiales</taxon>
        <taxon>Cyanidiaceae</taxon>
        <taxon>Cyanidiococcus</taxon>
    </lineage>
</organism>
<reference evidence="3 4" key="1">
    <citation type="journal article" date="2020" name="J. Phycol.">
        <title>Comparative genome analysis reveals Cyanidiococcus gen. nov., a new extremophilic red algal genus sister to Cyanidioschyzon (Cyanidioschyzonaceae, Rhodophyta).</title>
        <authorList>
            <person name="Liu S.-L."/>
            <person name="Chiang Y.-R."/>
            <person name="Yoon H.S."/>
            <person name="Fu H.-Y."/>
        </authorList>
    </citation>
    <scope>NUCLEOTIDE SEQUENCE [LARGE SCALE GENOMIC DNA]</scope>
    <source>
        <strain evidence="3 4">THAL066</strain>
    </source>
</reference>
<feature type="region of interest" description="Disordered" evidence="1">
    <location>
        <begin position="245"/>
        <end position="273"/>
    </location>
</feature>
<keyword evidence="4" id="KW-1185">Reference proteome</keyword>
<dbReference type="Proteomes" id="UP000530660">
    <property type="component" value="Unassembled WGS sequence"/>
</dbReference>
<feature type="region of interest" description="Disordered" evidence="1">
    <location>
        <begin position="1"/>
        <end position="53"/>
    </location>
</feature>
<proteinExistence type="predicted"/>
<protein>
    <submittedName>
        <fullName evidence="3">Uncharacterized protein</fullName>
    </submittedName>
</protein>
<gene>
    <name evidence="3" type="ORF">F1559_000659</name>
</gene>
<evidence type="ECO:0000256" key="2">
    <source>
        <dbReference type="SAM" id="Phobius"/>
    </source>
</evidence>
<name>A0A7J7IFB6_9RHOD</name>
<accession>A0A7J7IFB6</accession>
<dbReference type="OrthoDB" id="10577712at2759"/>
<feature type="transmembrane region" description="Helical" evidence="2">
    <location>
        <begin position="301"/>
        <end position="327"/>
    </location>
</feature>
<dbReference type="AlphaFoldDB" id="A0A7J7IFB6"/>
<feature type="compositionally biased region" description="Basic and acidic residues" evidence="1">
    <location>
        <begin position="9"/>
        <end position="22"/>
    </location>
</feature>
<evidence type="ECO:0000313" key="3">
    <source>
        <dbReference type="EMBL" id="KAF6001414.1"/>
    </source>
</evidence>
<evidence type="ECO:0000256" key="1">
    <source>
        <dbReference type="SAM" id="MobiDB-lite"/>
    </source>
</evidence>
<comment type="caution">
    <text evidence="3">The sequence shown here is derived from an EMBL/GenBank/DDBJ whole genome shotgun (WGS) entry which is preliminary data.</text>
</comment>
<sequence length="335" mass="37180">MDQDISENLAKESPRHRQEKESVMTGEFLLAGRGPELTPPEGSTPSKRPRPSQILCEEPSTELVHSWIGPAADQNPYSTPRRFRASGARLLTRTAYSEVRKNMKSERVSRKLFMKELDEAVSEFEQTERLLRSHEYEFQQGLALLNQYGSISASTSPGMGLHSQDANRVLANSAPHRQASMELSAAQSTSGVGLASLGFESTQTELERLVSESRAAFGQIQQVLESLAQMMDGIKTLSKSMNEFSRDAVGERPPGTHEDRSVPESEASRCTASVRERASLVAVSKDNETDRRLVQHRSITLVGLIKFGGILALCSVPLYFVLLWILLEEATYRLL</sequence>
<keyword evidence="2" id="KW-1133">Transmembrane helix</keyword>
<evidence type="ECO:0000313" key="4">
    <source>
        <dbReference type="Proteomes" id="UP000530660"/>
    </source>
</evidence>
<keyword evidence="2" id="KW-0472">Membrane</keyword>
<feature type="compositionally biased region" description="Basic and acidic residues" evidence="1">
    <location>
        <begin position="245"/>
        <end position="267"/>
    </location>
</feature>
<dbReference type="EMBL" id="VWRR01000014">
    <property type="protein sequence ID" value="KAF6001414.1"/>
    <property type="molecule type" value="Genomic_DNA"/>
</dbReference>
<keyword evidence="2" id="KW-0812">Transmembrane</keyword>